<dbReference type="EMBL" id="CP012700">
    <property type="protein sequence ID" value="ALH79980.1"/>
    <property type="molecule type" value="Genomic_DNA"/>
</dbReference>
<dbReference type="PATRIC" id="fig|33050.5.peg.1302"/>
<feature type="domain" description="TehB/YeaR-like" evidence="1">
    <location>
        <begin position="13"/>
        <end position="91"/>
    </location>
</feature>
<evidence type="ECO:0000259" key="1">
    <source>
        <dbReference type="Pfam" id="PF09313"/>
    </source>
</evidence>
<protein>
    <submittedName>
        <fullName evidence="2">Tellurite resistance protein</fullName>
    </submittedName>
</protein>
<organism evidence="2 3">
    <name type="scientific">Sphingopyxis macrogoltabida</name>
    <name type="common">Sphingomonas macrogoltabidus</name>
    <dbReference type="NCBI Taxonomy" id="33050"/>
    <lineage>
        <taxon>Bacteria</taxon>
        <taxon>Pseudomonadati</taxon>
        <taxon>Pseudomonadota</taxon>
        <taxon>Alphaproteobacteria</taxon>
        <taxon>Sphingomonadales</taxon>
        <taxon>Sphingomonadaceae</taxon>
        <taxon>Sphingopyxis</taxon>
    </lineage>
</organism>
<dbReference type="InterPro" id="IPR015392">
    <property type="entry name" value="TehB/YeaR-like_dom"/>
</dbReference>
<evidence type="ECO:0000313" key="3">
    <source>
        <dbReference type="Proteomes" id="UP000058074"/>
    </source>
</evidence>
<dbReference type="Pfam" id="PF09313">
    <property type="entry name" value="TehB-like"/>
    <property type="match status" value="1"/>
</dbReference>
<reference evidence="2 3" key="1">
    <citation type="journal article" date="2015" name="Genome Announc.">
        <title>Complete Genome Sequence of Polypropylene Glycol- and Polyethylene Glycol-Degrading Sphingopyxis macrogoltabida Strain EY-1.</title>
        <authorList>
            <person name="Ohtsubo Y."/>
            <person name="Nagata Y."/>
            <person name="Numata M."/>
            <person name="Tsuchikane K."/>
            <person name="Hosoyama A."/>
            <person name="Yamazoe A."/>
            <person name="Tsuda M."/>
            <person name="Fujita N."/>
            <person name="Kawai F."/>
        </authorList>
    </citation>
    <scope>NUCLEOTIDE SEQUENCE [LARGE SCALE GENOMIC DNA]</scope>
    <source>
        <strain evidence="2 3">EY-1</strain>
    </source>
</reference>
<dbReference type="SUPFAM" id="SSF51197">
    <property type="entry name" value="Clavaminate synthase-like"/>
    <property type="match status" value="1"/>
</dbReference>
<proteinExistence type="predicted"/>
<accession>A0A0N9UA18</accession>
<dbReference type="OrthoDB" id="7282222at2"/>
<evidence type="ECO:0000313" key="2">
    <source>
        <dbReference type="EMBL" id="ALH79980.1"/>
    </source>
</evidence>
<dbReference type="RefSeq" id="WP_054587370.1">
    <property type="nucleotide sequence ID" value="NZ_CP012700.1"/>
</dbReference>
<sequence length="97" mass="10771">MTTELPRDVKPYKRTPSFTEATIPAGLLGDHATKAGTWGLIRVEEGLLRYIVSDPRRPRRVSILSAGGDAGIVEPTIIHCVEPVGSVRFHVEFFREE</sequence>
<dbReference type="Proteomes" id="UP000058074">
    <property type="component" value="Chromosome"/>
</dbReference>
<dbReference type="KEGG" id="smag:AN936_06245"/>
<gene>
    <name evidence="2" type="ORF">AN936_06245</name>
</gene>
<dbReference type="AlphaFoldDB" id="A0A0N9UA18"/>
<name>A0A0N9UA18_SPHMC</name>
<dbReference type="Gene3D" id="2.60.120.10">
    <property type="entry name" value="Jelly Rolls"/>
    <property type="match status" value="1"/>
</dbReference>
<dbReference type="InterPro" id="IPR014710">
    <property type="entry name" value="RmlC-like_jellyroll"/>
</dbReference>